<proteinExistence type="predicted"/>
<accession>A0A4R3YWB2</accession>
<feature type="region of interest" description="Disordered" evidence="1">
    <location>
        <begin position="242"/>
        <end position="261"/>
    </location>
</feature>
<keyword evidence="3" id="KW-1185">Reference proteome</keyword>
<sequence>MPIYSESHHNRAIGSHYHYSVNLKKKSSINKNHTIENNDLLREGKNIQGLILAKNSQFPVWPDHRITDKQIKLLMWFNVTLLITSIKPPSRFIGPAELPMAAHRSDALQDKFHSLGVGEAIASQSAVNHFTLPGTHIRVKRATACTCEAPEKSKPKKRAKAQRAEEKRVRAREKTTARAAIRAAVRAESAGSTVNLVGSAAGTATGTAGKILITGGSIGIGLGAGLGAGIATSNRDTVAAPAGEVSQGHPAQRPRIPAEKEKNRAAAISGNTKNEGRLIQSEINRMDAFYRQNTPQSVDENANVQSVDISHIPRLTKFVHPMNFYRWLFKHEKTDQFMAIKQSIINHYRTDNVYIHRLGDSEENIPIQFSYLKNSIGTLKTEINKAQNLLNQALHKFQHTTIRNDLDILQYPPNNSIKKYFRGALGTNNESILYEAMVRFEYYLLQLNEFFHHHKDNILFATSKREGVEYIHNPECPTGFVMPLDSGNRIVIMADIFANDMVLNNRLDLTTLHEATHIQAGSRDFIYSPNTRSVGDASEILEVFNEAIYAHGYEAISCDELFLQSYENFLDISISSEQFIELIKSDIMLQKNIMMDNADSIAQYIADIAQSRAYDHDYHRRRRNGKQFEKANSPYLQRSIFKLLIKHSGLA</sequence>
<organism evidence="2 3">
    <name type="scientific">Biostraticola tofi</name>
    <dbReference type="NCBI Taxonomy" id="466109"/>
    <lineage>
        <taxon>Bacteria</taxon>
        <taxon>Pseudomonadati</taxon>
        <taxon>Pseudomonadota</taxon>
        <taxon>Gammaproteobacteria</taxon>
        <taxon>Enterobacterales</taxon>
        <taxon>Bruguierivoracaceae</taxon>
        <taxon>Biostraticola</taxon>
    </lineage>
</organism>
<protein>
    <submittedName>
        <fullName evidence="2">Uncharacterized protein</fullName>
    </submittedName>
</protein>
<dbReference type="AlphaFoldDB" id="A0A4R3YWB2"/>
<gene>
    <name evidence="2" type="ORF">EDC52_104232</name>
</gene>
<name>A0A4R3YWB2_9GAMM</name>
<evidence type="ECO:0000256" key="1">
    <source>
        <dbReference type="SAM" id="MobiDB-lite"/>
    </source>
</evidence>
<evidence type="ECO:0000313" key="2">
    <source>
        <dbReference type="EMBL" id="TCV96792.1"/>
    </source>
</evidence>
<dbReference type="EMBL" id="SMCR01000004">
    <property type="protein sequence ID" value="TCV96792.1"/>
    <property type="molecule type" value="Genomic_DNA"/>
</dbReference>
<evidence type="ECO:0000313" key="3">
    <source>
        <dbReference type="Proteomes" id="UP000295719"/>
    </source>
</evidence>
<dbReference type="Proteomes" id="UP000295719">
    <property type="component" value="Unassembled WGS sequence"/>
</dbReference>
<dbReference type="OrthoDB" id="6636449at2"/>
<reference evidence="2 3" key="1">
    <citation type="submission" date="2019-03" db="EMBL/GenBank/DDBJ databases">
        <title>Genomic Encyclopedia of Type Strains, Phase IV (KMG-IV): sequencing the most valuable type-strain genomes for metagenomic binning, comparative biology and taxonomic classification.</title>
        <authorList>
            <person name="Goeker M."/>
        </authorList>
    </citation>
    <scope>NUCLEOTIDE SEQUENCE [LARGE SCALE GENOMIC DNA]</scope>
    <source>
        <strain evidence="2 3">DSM 19580</strain>
    </source>
</reference>
<feature type="region of interest" description="Disordered" evidence="1">
    <location>
        <begin position="150"/>
        <end position="175"/>
    </location>
</feature>
<feature type="compositionally biased region" description="Basic and acidic residues" evidence="1">
    <location>
        <begin position="162"/>
        <end position="175"/>
    </location>
</feature>
<comment type="caution">
    <text evidence="2">The sequence shown here is derived from an EMBL/GenBank/DDBJ whole genome shotgun (WGS) entry which is preliminary data.</text>
</comment>
<dbReference type="RefSeq" id="WP_131865364.1">
    <property type="nucleotide sequence ID" value="NZ_SMCR01000004.1"/>
</dbReference>